<dbReference type="GO" id="GO:0000725">
    <property type="term" value="P:recombinational repair"/>
    <property type="evidence" value="ECO:0007669"/>
    <property type="project" value="TreeGrafter"/>
</dbReference>
<dbReference type="EC" id="5.6.2.4" evidence="13"/>
<evidence type="ECO:0000256" key="5">
    <source>
        <dbReference type="ARBA" id="ARBA00022801"/>
    </source>
</evidence>
<dbReference type="PROSITE" id="PS51198">
    <property type="entry name" value="UVRD_HELICASE_ATP_BIND"/>
    <property type="match status" value="1"/>
</dbReference>
<evidence type="ECO:0000256" key="1">
    <source>
        <dbReference type="ARBA" id="ARBA00009922"/>
    </source>
</evidence>
<comment type="similarity">
    <text evidence="1">Belongs to the helicase family. UvrD subfamily.</text>
</comment>
<evidence type="ECO:0000256" key="9">
    <source>
        <dbReference type="ARBA" id="ARBA00023125"/>
    </source>
</evidence>
<dbReference type="Gene3D" id="3.40.50.300">
    <property type="entry name" value="P-loop containing nucleotide triphosphate hydrolases"/>
    <property type="match status" value="2"/>
</dbReference>
<keyword evidence="21" id="KW-1185">Reference proteome</keyword>
<reference evidence="20 21" key="1">
    <citation type="submission" date="2019-08" db="EMBL/GenBank/DDBJ databases">
        <title>Whole genome sequencing of chitin degrading bacteria Chitinophaga pinensis YS16.</title>
        <authorList>
            <person name="Singh R.P."/>
            <person name="Manchanda G."/>
            <person name="Maurya I.K."/>
            <person name="Joshi N.K."/>
            <person name="Srivastava A.K."/>
        </authorList>
    </citation>
    <scope>NUCLEOTIDE SEQUENCE [LARGE SCALE GENOMIC DNA]</scope>
    <source>
        <strain evidence="20 21">YS-16</strain>
    </source>
</reference>
<accession>A0A5C6M422</accession>
<dbReference type="GO" id="GO:0003677">
    <property type="term" value="F:DNA binding"/>
    <property type="evidence" value="ECO:0007669"/>
    <property type="project" value="UniProtKB-KW"/>
</dbReference>
<evidence type="ECO:0000256" key="6">
    <source>
        <dbReference type="ARBA" id="ARBA00022806"/>
    </source>
</evidence>
<dbReference type="InterPro" id="IPR014016">
    <property type="entry name" value="UvrD-like_ATP-bd"/>
</dbReference>
<keyword evidence="3 16" id="KW-0547">Nucleotide-binding</keyword>
<dbReference type="EMBL" id="VOHS01000001">
    <property type="protein sequence ID" value="TWW02516.1"/>
    <property type="molecule type" value="Genomic_DNA"/>
</dbReference>
<keyword evidence="9" id="KW-0238">DNA-binding</keyword>
<evidence type="ECO:0000256" key="15">
    <source>
        <dbReference type="ARBA" id="ARBA00048988"/>
    </source>
</evidence>
<evidence type="ECO:0000313" key="20">
    <source>
        <dbReference type="EMBL" id="TWW02516.1"/>
    </source>
</evidence>
<dbReference type="Gene3D" id="1.10.10.160">
    <property type="match status" value="1"/>
</dbReference>
<dbReference type="Pfam" id="PF00580">
    <property type="entry name" value="UvrD-helicase"/>
    <property type="match status" value="1"/>
</dbReference>
<dbReference type="Gene3D" id="3.90.320.10">
    <property type="match status" value="1"/>
</dbReference>
<feature type="domain" description="UvrD-like helicase C-terminal" evidence="19">
    <location>
        <begin position="342"/>
        <end position="642"/>
    </location>
</feature>
<keyword evidence="5 16" id="KW-0378">Hydrolase</keyword>
<dbReference type="PROSITE" id="PS51217">
    <property type="entry name" value="UVRD_HELICASE_CTER"/>
    <property type="match status" value="1"/>
</dbReference>
<keyword evidence="4" id="KW-0227">DNA damage</keyword>
<evidence type="ECO:0000256" key="13">
    <source>
        <dbReference type="ARBA" id="ARBA00034808"/>
    </source>
</evidence>
<dbReference type="InterPro" id="IPR038726">
    <property type="entry name" value="PDDEXK_AddAB-type"/>
</dbReference>
<dbReference type="Gene3D" id="1.10.486.10">
    <property type="entry name" value="PCRA, domain 4"/>
    <property type="match status" value="1"/>
</dbReference>
<dbReference type="InterPro" id="IPR014017">
    <property type="entry name" value="DNA_helicase_UvrD-like_C"/>
</dbReference>
<keyword evidence="7" id="KW-0269">Exonuclease</keyword>
<keyword evidence="2" id="KW-0540">Nuclease</keyword>
<gene>
    <name evidence="20" type="ORF">FEF09_01530</name>
</gene>
<comment type="caution">
    <text evidence="20">The sequence shown here is derived from an EMBL/GenBank/DDBJ whole genome shotgun (WGS) entry which is preliminary data.</text>
</comment>
<dbReference type="InterPro" id="IPR011604">
    <property type="entry name" value="PDDEXK-like_dom_sf"/>
</dbReference>
<evidence type="ECO:0000256" key="7">
    <source>
        <dbReference type="ARBA" id="ARBA00022839"/>
    </source>
</evidence>
<evidence type="ECO:0000256" key="12">
    <source>
        <dbReference type="ARBA" id="ARBA00034617"/>
    </source>
</evidence>
<evidence type="ECO:0000256" key="16">
    <source>
        <dbReference type="PROSITE-ProRule" id="PRU00560"/>
    </source>
</evidence>
<dbReference type="GO" id="GO:0005524">
    <property type="term" value="F:ATP binding"/>
    <property type="evidence" value="ECO:0007669"/>
    <property type="project" value="UniProtKB-UniRule"/>
</dbReference>
<keyword evidence="6 16" id="KW-0347">Helicase</keyword>
<dbReference type="GO" id="GO:0004527">
    <property type="term" value="F:exonuclease activity"/>
    <property type="evidence" value="ECO:0007669"/>
    <property type="project" value="UniProtKB-KW"/>
</dbReference>
<comment type="catalytic activity">
    <reaction evidence="12">
        <text>Couples ATP hydrolysis with the unwinding of duplex DNA by translocating in the 3'-5' direction.</text>
        <dbReference type="EC" id="5.6.2.4"/>
    </reaction>
</comment>
<evidence type="ECO:0000259" key="18">
    <source>
        <dbReference type="PROSITE" id="PS51198"/>
    </source>
</evidence>
<organism evidence="20 21">
    <name type="scientific">Chitinophaga pinensis</name>
    <dbReference type="NCBI Taxonomy" id="79329"/>
    <lineage>
        <taxon>Bacteria</taxon>
        <taxon>Pseudomonadati</taxon>
        <taxon>Bacteroidota</taxon>
        <taxon>Chitinophagia</taxon>
        <taxon>Chitinophagales</taxon>
        <taxon>Chitinophagaceae</taxon>
        <taxon>Chitinophaga</taxon>
    </lineage>
</organism>
<dbReference type="Pfam" id="PF13361">
    <property type="entry name" value="UvrD_C"/>
    <property type="match status" value="1"/>
</dbReference>
<keyword evidence="11" id="KW-0413">Isomerase</keyword>
<dbReference type="CDD" id="cd17932">
    <property type="entry name" value="DEXQc_UvrD"/>
    <property type="match status" value="1"/>
</dbReference>
<sequence length="1066" mass="123479">MSRDQYQQHFREMYDRLNRQQRQAVDQTEGPVMVIAGPGTGKTQILASRIGKILQDTDYQPQNILCLTYTDAGTVAMRKRLTDFIGPDAYRVNIHTFHSFCNEVIQDNLSLFDKHSLDPVSELEKIQLLKKLIDGFTKDNPLKRYRGDVYFDMKNLAQLFSIMKKEGWTVAYINEAITTYIESLPSREDFIAKKAAGAYSRGDVRTDRIAREKEKMVRLQAAVEQFPVYTAFMHAAGRYDFDDMINWVIQAFEAYPDLLADYREKYQYILVDEYQDTSGTQNRLVQLLTEAQESPNIFVVGDDDQSIYRFQGASIENMAQFAETFAETLHTIVLTHNYRSVQPILDVAMSLIANNDNSRLVNQLPELDKQLIAAIPVTQSPVPVIRRYNTPRDEMIDITQQIASLLEKGIAPGSIAVIYRENKYGEELARYCRQQQLPFYSKRSINLFEVPFARKVLSLLRYLACEVDTPYSGDDLLFSILHYDFYNIPAIEVAKISIRAAEKGYREKSSIRQYLQEWAHTRNLTLFTAAPEQALVDFSAMMEKLIRDAHNLTLQQLFAAIINECGVLSYAMQSPEKPWLMKVLQALFDFVKEETHRNPDLTLVPFMDMVDLMRHNGITIPLVQVSGNERGINLLTAHGAKGLEFEYVFIAGANAHLWEEKVKNNSGFSFPDTLFTTAVTSTDEQELRRLFYVAITRAEKHLYISYPEYKTDGKPLEPSLFVSEILDKHTLPVEKVIIPEEVQFTFAVLDYAPALAPEIAKTDQPLIDNLLANFVMNVTALNNYLDCPLGFYYKNLVRVPSGRSENTEFGSAVHYALEKLFQKMQESGRYEFPSKEEFIRDFTWSMLRNRESFTRESFERRLEYGRDILDHYYETWLPHWNKVVSVERNIRSVVVSGVPLKGKIDKLEFDGNLVNVVDYKTGDYEKTIREYQKFVRPDQQHPHGGDYWRQAVFYKILLDNYRQKNWQVVSTEFDFIEPNKQRHYHREKVVITPEDVRMVTGQIVSTWTKIQNKEFYTGCGKKDCVWCNFVKDNKLHVALHDLSEEDESETGYRPGQLLRQQPLPDL</sequence>
<dbReference type="InterPro" id="IPR000212">
    <property type="entry name" value="DNA_helicase_UvrD/REP"/>
</dbReference>
<dbReference type="InterPro" id="IPR011335">
    <property type="entry name" value="Restrct_endonuc-II-like"/>
</dbReference>
<evidence type="ECO:0000256" key="4">
    <source>
        <dbReference type="ARBA" id="ARBA00022763"/>
    </source>
</evidence>
<keyword evidence="10" id="KW-0234">DNA repair</keyword>
<dbReference type="PANTHER" id="PTHR11070:SF2">
    <property type="entry name" value="ATP-DEPENDENT DNA HELICASE SRS2"/>
    <property type="match status" value="1"/>
</dbReference>
<proteinExistence type="inferred from homology"/>
<evidence type="ECO:0000313" key="21">
    <source>
        <dbReference type="Proteomes" id="UP000318815"/>
    </source>
</evidence>
<dbReference type="PANTHER" id="PTHR11070">
    <property type="entry name" value="UVRD / RECB / PCRA DNA HELICASE FAMILY MEMBER"/>
    <property type="match status" value="1"/>
</dbReference>
<evidence type="ECO:0000256" key="11">
    <source>
        <dbReference type="ARBA" id="ARBA00023235"/>
    </source>
</evidence>
<comment type="catalytic activity">
    <reaction evidence="15">
        <text>ATP + H2O = ADP + phosphate + H(+)</text>
        <dbReference type="Rhea" id="RHEA:13065"/>
        <dbReference type="ChEBI" id="CHEBI:15377"/>
        <dbReference type="ChEBI" id="CHEBI:15378"/>
        <dbReference type="ChEBI" id="CHEBI:30616"/>
        <dbReference type="ChEBI" id="CHEBI:43474"/>
        <dbReference type="ChEBI" id="CHEBI:456216"/>
        <dbReference type="EC" id="5.6.2.4"/>
    </reaction>
</comment>
<evidence type="ECO:0000256" key="8">
    <source>
        <dbReference type="ARBA" id="ARBA00022840"/>
    </source>
</evidence>
<feature type="domain" description="UvrD-like helicase ATP-binding" evidence="18">
    <location>
        <begin position="15"/>
        <end position="341"/>
    </location>
</feature>
<feature type="region of interest" description="Disordered" evidence="17">
    <location>
        <begin position="1046"/>
        <end position="1066"/>
    </location>
</feature>
<dbReference type="RefSeq" id="WP_146303217.1">
    <property type="nucleotide sequence ID" value="NZ_VOHS01000001.1"/>
</dbReference>
<dbReference type="InterPro" id="IPR013986">
    <property type="entry name" value="DExx_box_DNA_helicase_dom_sf"/>
</dbReference>
<dbReference type="AlphaFoldDB" id="A0A5C6M422"/>
<feature type="binding site" evidence="16">
    <location>
        <begin position="36"/>
        <end position="43"/>
    </location>
    <ligand>
        <name>ATP</name>
        <dbReference type="ChEBI" id="CHEBI:30616"/>
    </ligand>
</feature>
<dbReference type="OrthoDB" id="9810135at2"/>
<dbReference type="GO" id="GO:0043138">
    <property type="term" value="F:3'-5' DNA helicase activity"/>
    <property type="evidence" value="ECO:0007669"/>
    <property type="project" value="UniProtKB-EC"/>
</dbReference>
<dbReference type="Proteomes" id="UP000318815">
    <property type="component" value="Unassembled WGS sequence"/>
</dbReference>
<dbReference type="InterPro" id="IPR027417">
    <property type="entry name" value="P-loop_NTPase"/>
</dbReference>
<evidence type="ECO:0000256" key="10">
    <source>
        <dbReference type="ARBA" id="ARBA00023204"/>
    </source>
</evidence>
<dbReference type="Pfam" id="PF12705">
    <property type="entry name" value="PDDEXK_1"/>
    <property type="match status" value="1"/>
</dbReference>
<evidence type="ECO:0000256" key="3">
    <source>
        <dbReference type="ARBA" id="ARBA00022741"/>
    </source>
</evidence>
<protein>
    <recommendedName>
        <fullName evidence="13">DNA 3'-5' helicase</fullName>
        <ecNumber evidence="13">5.6.2.4</ecNumber>
    </recommendedName>
    <alternativeName>
        <fullName evidence="14">DNA 3'-5' helicase II</fullName>
    </alternativeName>
</protein>
<dbReference type="SUPFAM" id="SSF52980">
    <property type="entry name" value="Restriction endonuclease-like"/>
    <property type="match status" value="1"/>
</dbReference>
<dbReference type="SUPFAM" id="SSF52540">
    <property type="entry name" value="P-loop containing nucleoside triphosphate hydrolases"/>
    <property type="match status" value="1"/>
</dbReference>
<name>A0A5C6M422_9BACT</name>
<evidence type="ECO:0000256" key="2">
    <source>
        <dbReference type="ARBA" id="ARBA00022722"/>
    </source>
</evidence>
<keyword evidence="8 16" id="KW-0067">ATP-binding</keyword>
<evidence type="ECO:0000256" key="17">
    <source>
        <dbReference type="SAM" id="MobiDB-lite"/>
    </source>
</evidence>
<evidence type="ECO:0000256" key="14">
    <source>
        <dbReference type="ARBA" id="ARBA00034923"/>
    </source>
</evidence>
<evidence type="ECO:0000259" key="19">
    <source>
        <dbReference type="PROSITE" id="PS51217"/>
    </source>
</evidence>